<accession>A0A0E9W1B9</accession>
<name>A0A0E9W1B9_ANGAN</name>
<proteinExistence type="predicted"/>
<sequence length="32" mass="3931">MNFMTMITLLFLERAITYTEETIFLLKFKSHF</sequence>
<reference evidence="1" key="1">
    <citation type="submission" date="2014-11" db="EMBL/GenBank/DDBJ databases">
        <authorList>
            <person name="Amaro Gonzalez C."/>
        </authorList>
    </citation>
    <scope>NUCLEOTIDE SEQUENCE</scope>
</reference>
<protein>
    <submittedName>
        <fullName evidence="1">Uncharacterized protein</fullName>
    </submittedName>
</protein>
<organism evidence="1">
    <name type="scientific">Anguilla anguilla</name>
    <name type="common">European freshwater eel</name>
    <name type="synonym">Muraena anguilla</name>
    <dbReference type="NCBI Taxonomy" id="7936"/>
    <lineage>
        <taxon>Eukaryota</taxon>
        <taxon>Metazoa</taxon>
        <taxon>Chordata</taxon>
        <taxon>Craniata</taxon>
        <taxon>Vertebrata</taxon>
        <taxon>Euteleostomi</taxon>
        <taxon>Actinopterygii</taxon>
        <taxon>Neopterygii</taxon>
        <taxon>Teleostei</taxon>
        <taxon>Anguilliformes</taxon>
        <taxon>Anguillidae</taxon>
        <taxon>Anguilla</taxon>
    </lineage>
</organism>
<dbReference type="EMBL" id="GBXM01025324">
    <property type="protein sequence ID" value="JAH83253.1"/>
    <property type="molecule type" value="Transcribed_RNA"/>
</dbReference>
<dbReference type="AlphaFoldDB" id="A0A0E9W1B9"/>
<dbReference type="EMBL" id="GBXM01042825">
    <property type="protein sequence ID" value="JAH65752.1"/>
    <property type="molecule type" value="Transcribed_RNA"/>
</dbReference>
<evidence type="ECO:0000313" key="1">
    <source>
        <dbReference type="EMBL" id="JAH83253.1"/>
    </source>
</evidence>
<reference evidence="1" key="2">
    <citation type="journal article" date="2015" name="Fish Shellfish Immunol.">
        <title>Early steps in the European eel (Anguilla anguilla)-Vibrio vulnificus interaction in the gills: Role of the RtxA13 toxin.</title>
        <authorList>
            <person name="Callol A."/>
            <person name="Pajuelo D."/>
            <person name="Ebbesson L."/>
            <person name="Teles M."/>
            <person name="MacKenzie S."/>
            <person name="Amaro C."/>
        </authorList>
    </citation>
    <scope>NUCLEOTIDE SEQUENCE</scope>
</reference>